<comment type="caution">
    <text evidence="1">The sequence shown here is derived from an EMBL/GenBank/DDBJ whole genome shotgun (WGS) entry which is preliminary data.</text>
</comment>
<protein>
    <submittedName>
        <fullName evidence="1">Uncharacterized protein</fullName>
    </submittedName>
</protein>
<proteinExistence type="predicted"/>
<gene>
    <name evidence="1" type="ORF">ABID21_000271</name>
</gene>
<dbReference type="Proteomes" id="UP001549031">
    <property type="component" value="Unassembled WGS sequence"/>
</dbReference>
<reference evidence="1 2" key="1">
    <citation type="submission" date="2024-06" db="EMBL/GenBank/DDBJ databases">
        <title>Genomic Encyclopedia of Type Strains, Phase IV (KMG-IV): sequencing the most valuable type-strain genomes for metagenomic binning, comparative biology and taxonomic classification.</title>
        <authorList>
            <person name="Goeker M."/>
        </authorList>
    </citation>
    <scope>NUCLEOTIDE SEQUENCE [LARGE SCALE GENOMIC DNA]</scope>
    <source>
        <strain evidence="1 2">DSM 105042</strain>
    </source>
</reference>
<organism evidence="1 2">
    <name type="scientific">Pseudorhizobium tarimense</name>
    <dbReference type="NCBI Taxonomy" id="1079109"/>
    <lineage>
        <taxon>Bacteria</taxon>
        <taxon>Pseudomonadati</taxon>
        <taxon>Pseudomonadota</taxon>
        <taxon>Alphaproteobacteria</taxon>
        <taxon>Hyphomicrobiales</taxon>
        <taxon>Rhizobiaceae</taxon>
        <taxon>Rhizobium/Agrobacterium group</taxon>
        <taxon>Pseudorhizobium</taxon>
    </lineage>
</organism>
<accession>A0ABV2H100</accession>
<name>A0ABV2H100_9HYPH</name>
<evidence type="ECO:0000313" key="1">
    <source>
        <dbReference type="EMBL" id="MET3584179.1"/>
    </source>
</evidence>
<dbReference type="EMBL" id="JBEPLJ010000001">
    <property type="protein sequence ID" value="MET3584179.1"/>
    <property type="molecule type" value="Genomic_DNA"/>
</dbReference>
<sequence>MTLPTMRTNTLIGIGALSMVSVFSDHALEDGHVA</sequence>
<keyword evidence="2" id="KW-1185">Reference proteome</keyword>
<evidence type="ECO:0000313" key="2">
    <source>
        <dbReference type="Proteomes" id="UP001549031"/>
    </source>
</evidence>